<evidence type="ECO:0000256" key="2">
    <source>
        <dbReference type="ARBA" id="ARBA00022692"/>
    </source>
</evidence>
<evidence type="ECO:0000256" key="4">
    <source>
        <dbReference type="ARBA" id="ARBA00023136"/>
    </source>
</evidence>
<evidence type="ECO:0000259" key="6">
    <source>
        <dbReference type="Pfam" id="PF06803"/>
    </source>
</evidence>
<feature type="transmembrane region" description="Helical" evidence="5">
    <location>
        <begin position="6"/>
        <end position="31"/>
    </location>
</feature>
<evidence type="ECO:0000256" key="3">
    <source>
        <dbReference type="ARBA" id="ARBA00022989"/>
    </source>
</evidence>
<evidence type="ECO:0000313" key="7">
    <source>
        <dbReference type="EMBL" id="MBL7632467.1"/>
    </source>
</evidence>
<dbReference type="InterPro" id="IPR010652">
    <property type="entry name" value="DUF1232"/>
</dbReference>
<dbReference type="Proteomes" id="UP000604475">
    <property type="component" value="Unassembled WGS sequence"/>
</dbReference>
<accession>A0A937RLS6</accession>
<comment type="subcellular location">
    <subcellularLocation>
        <location evidence="1">Endomembrane system</location>
        <topology evidence="1">Multi-pass membrane protein</topology>
    </subcellularLocation>
</comment>
<keyword evidence="8" id="KW-1185">Reference proteome</keyword>
<feature type="domain" description="DUF1232" evidence="6">
    <location>
        <begin position="41"/>
        <end position="76"/>
    </location>
</feature>
<comment type="caution">
    <text evidence="7">The sequence shown here is derived from an EMBL/GenBank/DDBJ whole genome shotgun (WGS) entry which is preliminary data.</text>
</comment>
<gene>
    <name evidence="7" type="ORF">I7412_36000</name>
</gene>
<keyword evidence="2 5" id="KW-0812">Transmembrane</keyword>
<evidence type="ECO:0000313" key="8">
    <source>
        <dbReference type="Proteomes" id="UP000604475"/>
    </source>
</evidence>
<evidence type="ECO:0000256" key="1">
    <source>
        <dbReference type="ARBA" id="ARBA00004127"/>
    </source>
</evidence>
<organism evidence="7 8">
    <name type="scientific">Frankia nepalensis</name>
    <dbReference type="NCBI Taxonomy" id="1836974"/>
    <lineage>
        <taxon>Bacteria</taxon>
        <taxon>Bacillati</taxon>
        <taxon>Actinomycetota</taxon>
        <taxon>Actinomycetes</taxon>
        <taxon>Frankiales</taxon>
        <taxon>Frankiaceae</taxon>
        <taxon>Frankia</taxon>
    </lineage>
</organism>
<proteinExistence type="predicted"/>
<keyword evidence="4 5" id="KW-0472">Membrane</keyword>
<dbReference type="Pfam" id="PF06803">
    <property type="entry name" value="DUF1232"/>
    <property type="match status" value="1"/>
</dbReference>
<evidence type="ECO:0000256" key="5">
    <source>
        <dbReference type="SAM" id="Phobius"/>
    </source>
</evidence>
<dbReference type="RefSeq" id="WP_203005785.1">
    <property type="nucleotide sequence ID" value="NZ_JADWYU010000156.1"/>
</dbReference>
<dbReference type="AlphaFoldDB" id="A0A937RLS6"/>
<dbReference type="GO" id="GO:0012505">
    <property type="term" value="C:endomembrane system"/>
    <property type="evidence" value="ECO:0007669"/>
    <property type="project" value="UniProtKB-SubCell"/>
</dbReference>
<reference evidence="7" key="1">
    <citation type="submission" date="2020-12" db="EMBL/GenBank/DDBJ databases">
        <title>Genomic characterization of non-nitrogen-fixing Frankia strains.</title>
        <authorList>
            <person name="Carlos-Shanley C."/>
            <person name="Guerra T."/>
            <person name="Hahn D."/>
        </authorList>
    </citation>
    <scope>NUCLEOTIDE SEQUENCE</scope>
    <source>
        <strain evidence="7">CN6</strain>
    </source>
</reference>
<sequence length="116" mass="12168">MDISFSTLAIVVLVVLGVIGLAIVGTGIYVLVKYRVPLRGIVAAVSSLAYLLTPVDVAPEALLGPFGLVDDAGILAAAAVYISRLVAIRRALADPAADVVAWRERNRARDRSRDAG</sequence>
<protein>
    <submittedName>
        <fullName evidence="7">DUF1232 domain-containing protein</fullName>
    </submittedName>
</protein>
<keyword evidence="3 5" id="KW-1133">Transmembrane helix</keyword>
<name>A0A937RLS6_9ACTN</name>
<dbReference type="EMBL" id="JAEACQ010000328">
    <property type="protein sequence ID" value="MBL7632467.1"/>
    <property type="molecule type" value="Genomic_DNA"/>
</dbReference>